<dbReference type="RefSeq" id="WP_236099842.1">
    <property type="nucleotide sequence ID" value="NZ_JAKGUD010000011.1"/>
</dbReference>
<organism evidence="11 12">
    <name type="scientific">Dethiosulfovibrio marinus</name>
    <dbReference type="NCBI Taxonomy" id="133532"/>
    <lineage>
        <taxon>Bacteria</taxon>
        <taxon>Thermotogati</taxon>
        <taxon>Synergistota</taxon>
        <taxon>Synergistia</taxon>
        <taxon>Synergistales</taxon>
        <taxon>Dethiosulfovibrionaceae</taxon>
        <taxon>Dethiosulfovibrio</taxon>
    </lineage>
</organism>
<accession>A0ABS9EPL4</accession>
<evidence type="ECO:0000256" key="1">
    <source>
        <dbReference type="ARBA" id="ARBA00004651"/>
    </source>
</evidence>
<keyword evidence="12" id="KW-1185">Reference proteome</keyword>
<name>A0ABS9EPL4_9BACT</name>
<evidence type="ECO:0000256" key="4">
    <source>
        <dbReference type="ARBA" id="ARBA00022448"/>
    </source>
</evidence>
<dbReference type="Proteomes" id="UP001200430">
    <property type="component" value="Unassembled WGS sequence"/>
</dbReference>
<feature type="transmembrane region" description="Helical" evidence="10">
    <location>
        <begin position="359"/>
        <end position="382"/>
    </location>
</feature>
<sequence>MTFQRKRELLGNAPIGRALLSLSLPSIAGLVLQTAYNLADTFFLSLWVGHHAVAALAVVFPMQLIIIALAQGIGIGGSSLIATELGAENEKGAEEILGTMTMLISLGSAFIVTLSLAFISPTLSFLGASEQTLPLAKDYGVIVLLGSPMLAFSIMANGIARAEGEAVMAMKTLAISAATNLVLDPIMIRYLDLGVAGAAWATVIAQAGSASWMALYLGGKSSIKIRTRQLKLRRSVATSIISVGSSAFVRQGSASITAVVLNRVLLSMGGDPAVAAMGILNRISTFVTMPLYGLVQGMMPLISHNTGSGNQCRVLRTMDLSALWATAVCLAGAIPLWTFPLATLSPFCSGETLEIAVAAAPYVALGMPLGGFQVVLSGSYQALSRGRDAFLLDLLRRIVLVVPAIYILSRIAGLKGVFMAIPISEVISGGISILLFREVRRCSENRCLVSSQDSM</sequence>
<dbReference type="Pfam" id="PF01554">
    <property type="entry name" value="MatE"/>
    <property type="match status" value="2"/>
</dbReference>
<evidence type="ECO:0000256" key="8">
    <source>
        <dbReference type="ARBA" id="ARBA00023136"/>
    </source>
</evidence>
<evidence type="ECO:0000256" key="5">
    <source>
        <dbReference type="ARBA" id="ARBA00022475"/>
    </source>
</evidence>
<feature type="transmembrane region" description="Helical" evidence="10">
    <location>
        <begin position="51"/>
        <end position="75"/>
    </location>
</feature>
<proteinExistence type="inferred from homology"/>
<feature type="transmembrane region" description="Helical" evidence="10">
    <location>
        <begin position="320"/>
        <end position="339"/>
    </location>
</feature>
<comment type="subcellular location">
    <subcellularLocation>
        <location evidence="1">Cell membrane</location>
        <topology evidence="1">Multi-pass membrane protein</topology>
    </subcellularLocation>
</comment>
<dbReference type="CDD" id="cd13143">
    <property type="entry name" value="MATE_MepA_like"/>
    <property type="match status" value="1"/>
</dbReference>
<keyword evidence="6 10" id="KW-0812">Transmembrane</keyword>
<feature type="transmembrane region" description="Helical" evidence="10">
    <location>
        <begin position="20"/>
        <end position="39"/>
    </location>
</feature>
<keyword evidence="7 10" id="KW-1133">Transmembrane helix</keyword>
<evidence type="ECO:0000313" key="12">
    <source>
        <dbReference type="Proteomes" id="UP001200430"/>
    </source>
</evidence>
<dbReference type="InterPro" id="IPR002528">
    <property type="entry name" value="MATE_fam"/>
</dbReference>
<evidence type="ECO:0000256" key="9">
    <source>
        <dbReference type="ARBA" id="ARBA00023251"/>
    </source>
</evidence>
<comment type="similarity">
    <text evidence="2">Belongs to the multi antimicrobial extrusion (MATE) (TC 2.A.66.1) family. MepA subfamily.</text>
</comment>
<dbReference type="InterPro" id="IPR051327">
    <property type="entry name" value="MATE_MepA_subfamily"/>
</dbReference>
<feature type="transmembrane region" description="Helical" evidence="10">
    <location>
        <begin position="240"/>
        <end position="261"/>
    </location>
</feature>
<feature type="transmembrane region" description="Helical" evidence="10">
    <location>
        <begin position="273"/>
        <end position="295"/>
    </location>
</feature>
<dbReference type="NCBIfam" id="TIGR00797">
    <property type="entry name" value="matE"/>
    <property type="match status" value="1"/>
</dbReference>
<evidence type="ECO:0000313" key="11">
    <source>
        <dbReference type="EMBL" id="MCF4143137.1"/>
    </source>
</evidence>
<dbReference type="PANTHER" id="PTHR43823:SF3">
    <property type="entry name" value="MULTIDRUG EXPORT PROTEIN MEPA"/>
    <property type="match status" value="1"/>
</dbReference>
<dbReference type="InterPro" id="IPR045070">
    <property type="entry name" value="MATE_MepA-like"/>
</dbReference>
<evidence type="ECO:0000256" key="7">
    <source>
        <dbReference type="ARBA" id="ARBA00022989"/>
    </source>
</evidence>
<comment type="caution">
    <text evidence="11">The sequence shown here is derived from an EMBL/GenBank/DDBJ whole genome shotgun (WGS) entry which is preliminary data.</text>
</comment>
<evidence type="ECO:0000256" key="3">
    <source>
        <dbReference type="ARBA" id="ARBA00022106"/>
    </source>
</evidence>
<dbReference type="PIRSF" id="PIRSF006603">
    <property type="entry name" value="DinF"/>
    <property type="match status" value="1"/>
</dbReference>
<gene>
    <name evidence="11" type="ORF">L2W38_09965</name>
</gene>
<reference evidence="11 12" key="1">
    <citation type="submission" date="2022-01" db="EMBL/GenBank/DDBJ databases">
        <title>Dethiosulfovibrio faecalis sp. nov., a novel proteolytic, non-sulfur-reducing bacterium isolated from a marine aquaculture solid waste bioreactor.</title>
        <authorList>
            <person name="Grabowski S."/>
            <person name="Apolinario E."/>
            <person name="Schneider N."/>
            <person name="Marshall C.W."/>
            <person name="Sowers K.R."/>
        </authorList>
    </citation>
    <scope>NUCLEOTIDE SEQUENCE [LARGE SCALE GENOMIC DNA]</scope>
    <source>
        <strain evidence="11 12">DSM 12537</strain>
    </source>
</reference>
<feature type="transmembrane region" description="Helical" evidence="10">
    <location>
        <begin position="197"/>
        <end position="219"/>
    </location>
</feature>
<keyword evidence="9" id="KW-0046">Antibiotic resistance</keyword>
<feature type="transmembrane region" description="Helical" evidence="10">
    <location>
        <begin position="417"/>
        <end position="436"/>
    </location>
</feature>
<feature type="transmembrane region" description="Helical" evidence="10">
    <location>
        <begin position="96"/>
        <end position="119"/>
    </location>
</feature>
<evidence type="ECO:0000256" key="2">
    <source>
        <dbReference type="ARBA" id="ARBA00008417"/>
    </source>
</evidence>
<evidence type="ECO:0000256" key="6">
    <source>
        <dbReference type="ARBA" id="ARBA00022692"/>
    </source>
</evidence>
<protein>
    <recommendedName>
        <fullName evidence="3">Multidrug export protein MepA</fullName>
    </recommendedName>
</protein>
<dbReference type="EMBL" id="JAKGUD010000011">
    <property type="protein sequence ID" value="MCF4143137.1"/>
    <property type="molecule type" value="Genomic_DNA"/>
</dbReference>
<evidence type="ECO:0000256" key="10">
    <source>
        <dbReference type="SAM" id="Phobius"/>
    </source>
</evidence>
<feature type="transmembrane region" description="Helical" evidence="10">
    <location>
        <begin position="139"/>
        <end position="160"/>
    </location>
</feature>
<keyword evidence="5" id="KW-1003">Cell membrane</keyword>
<keyword evidence="4" id="KW-0813">Transport</keyword>
<dbReference type="PANTHER" id="PTHR43823">
    <property type="entry name" value="SPORULATION PROTEIN YKVU"/>
    <property type="match status" value="1"/>
</dbReference>
<feature type="transmembrane region" description="Helical" evidence="10">
    <location>
        <begin position="394"/>
        <end position="411"/>
    </location>
</feature>
<keyword evidence="8 10" id="KW-0472">Membrane</keyword>
<dbReference type="InterPro" id="IPR048279">
    <property type="entry name" value="MdtK-like"/>
</dbReference>
<feature type="transmembrane region" description="Helical" evidence="10">
    <location>
        <begin position="172"/>
        <end position="191"/>
    </location>
</feature>